<dbReference type="Proteomes" id="UP001335910">
    <property type="component" value="Unassembled WGS sequence"/>
</dbReference>
<organism evidence="2 3">
    <name type="scientific">Lelliottia amnigena</name>
    <name type="common">Enterobacter amnigenus</name>
    <dbReference type="NCBI Taxonomy" id="61646"/>
    <lineage>
        <taxon>Bacteria</taxon>
        <taxon>Pseudomonadati</taxon>
        <taxon>Pseudomonadota</taxon>
        <taxon>Gammaproteobacteria</taxon>
        <taxon>Enterobacterales</taxon>
        <taxon>Enterobacteriaceae</taxon>
        <taxon>Lelliottia</taxon>
    </lineage>
</organism>
<comment type="caution">
    <text evidence="2">The sequence shown here is derived from an EMBL/GenBank/DDBJ whole genome shotgun (WGS) entry which is preliminary data.</text>
</comment>
<dbReference type="EMBL" id="JAZKLI010000001">
    <property type="protein sequence ID" value="MEE9683996.1"/>
    <property type="molecule type" value="Genomic_DNA"/>
</dbReference>
<proteinExistence type="predicted"/>
<dbReference type="Pfam" id="PF06319">
    <property type="entry name" value="MmcB-like"/>
    <property type="match status" value="1"/>
</dbReference>
<keyword evidence="3" id="KW-1185">Reference proteome</keyword>
<dbReference type="InterPro" id="IPR009394">
    <property type="entry name" value="MmcB-like"/>
</dbReference>
<evidence type="ECO:0000256" key="1">
    <source>
        <dbReference type="SAM" id="MobiDB-lite"/>
    </source>
</evidence>
<name>A0ABU7UCJ9_LELAM</name>
<gene>
    <name evidence="2" type="ORF">V4839_10995</name>
</gene>
<reference evidence="2 3" key="1">
    <citation type="submission" date="2023-10" db="EMBL/GenBank/DDBJ databases">
        <title>Wastewater isolates of ESBL- and carbapenemase-producing Gram-negative bacteria from New Zealand.</title>
        <authorList>
            <person name="Straub C."/>
            <person name="Weaver L."/>
            <person name="Cornelius A."/>
            <person name="Mcgill E."/>
            <person name="Dyet K."/>
            <person name="White L."/>
            <person name="Pattis I."/>
        </authorList>
    </citation>
    <scope>NUCLEOTIDE SEQUENCE [LARGE SCALE GENOMIC DNA]</scope>
    <source>
        <strain evidence="2 3">ESBL35</strain>
    </source>
</reference>
<protein>
    <submittedName>
        <fullName evidence="2">MmcB family DNA repair protein</fullName>
    </submittedName>
</protein>
<evidence type="ECO:0000313" key="2">
    <source>
        <dbReference type="EMBL" id="MEE9683996.1"/>
    </source>
</evidence>
<accession>A0ABU7UCJ9</accession>
<dbReference type="RefSeq" id="WP_331389665.1">
    <property type="nucleotide sequence ID" value="NZ_JAZKLB010000001.1"/>
</dbReference>
<feature type="region of interest" description="Disordered" evidence="1">
    <location>
        <begin position="186"/>
        <end position="222"/>
    </location>
</feature>
<sequence>MSQKWKHDELAHDLAEHLRRNTARVCWEDMQLGPAGTCRPDVYAMAHSYSKFCPVVYEVKVSVSDFRADVTAGKYTKYFKYAGGVVFAVPEGLLKKSDIPDGCGLMIRKESGWYTLKGPTIRQLDNLPRDAWMKLLMDGMTRQVERTQVKSRVLHTYFVDQRLMKKHGGEIAELVCRAYRSRENLEREIESQEQRRKEVRQEGEEELVRRRKRREEAEERLTDAQRDLAKGLGLEPDVPMHVLTRTLWDATRRLAGDEEVKRLRQVLSRLESTLTEGMATLPGEKASPQQEVKS</sequence>
<evidence type="ECO:0000313" key="3">
    <source>
        <dbReference type="Proteomes" id="UP001335910"/>
    </source>
</evidence>
<feature type="region of interest" description="Disordered" evidence="1">
    <location>
        <begin position="274"/>
        <end position="294"/>
    </location>
</feature>